<reference evidence="2 3" key="1">
    <citation type="journal article" date="2014" name="Agronomy (Basel)">
        <title>A Draft Genome Sequence for Ensete ventricosum, the Drought-Tolerant Tree Against Hunger.</title>
        <authorList>
            <person name="Harrison J."/>
            <person name="Moore K.A."/>
            <person name="Paszkiewicz K."/>
            <person name="Jones T."/>
            <person name="Grant M."/>
            <person name="Ambacheew D."/>
            <person name="Muzemil S."/>
            <person name="Studholme D.J."/>
        </authorList>
    </citation>
    <scope>NUCLEOTIDE SEQUENCE [LARGE SCALE GENOMIC DNA]</scope>
</reference>
<feature type="region of interest" description="Disordered" evidence="1">
    <location>
        <begin position="55"/>
        <end position="79"/>
    </location>
</feature>
<evidence type="ECO:0000313" key="3">
    <source>
        <dbReference type="Proteomes" id="UP000287651"/>
    </source>
</evidence>
<comment type="caution">
    <text evidence="2">The sequence shown here is derived from an EMBL/GenBank/DDBJ whole genome shotgun (WGS) entry which is preliminary data.</text>
</comment>
<evidence type="ECO:0000256" key="1">
    <source>
        <dbReference type="SAM" id="MobiDB-lite"/>
    </source>
</evidence>
<feature type="compositionally biased region" description="Basic and acidic residues" evidence="1">
    <location>
        <begin position="61"/>
        <end position="72"/>
    </location>
</feature>
<sequence>MSSHQDYGEQGRRGRGNSCPPPRGKIKKQIATDLKDSWCSMTSAICSTWKGSISGSEELTSGDHRTTAHVDEGMNCSSSEVKRKELEENDTGGGGRAAVTVVGENPDDAAEENSGNGQCPFVGQFQIGRACKPTAVLFSLSLSCILRKKLL</sequence>
<protein>
    <submittedName>
        <fullName evidence="2">Uncharacterized protein</fullName>
    </submittedName>
</protein>
<gene>
    <name evidence="2" type="ORF">B296_00007619</name>
</gene>
<feature type="region of interest" description="Disordered" evidence="1">
    <location>
        <begin position="1"/>
        <end position="26"/>
    </location>
</feature>
<evidence type="ECO:0000313" key="2">
    <source>
        <dbReference type="EMBL" id="RRT76191.1"/>
    </source>
</evidence>
<dbReference type="EMBL" id="AMZH03002266">
    <property type="protein sequence ID" value="RRT76191.1"/>
    <property type="molecule type" value="Genomic_DNA"/>
</dbReference>
<proteinExistence type="predicted"/>
<feature type="compositionally biased region" description="Basic and acidic residues" evidence="1">
    <location>
        <begin position="1"/>
        <end position="12"/>
    </location>
</feature>
<name>A0A427AJ51_ENSVE</name>
<dbReference type="Proteomes" id="UP000287651">
    <property type="component" value="Unassembled WGS sequence"/>
</dbReference>
<accession>A0A427AJ51</accession>
<dbReference type="AlphaFoldDB" id="A0A427AJ51"/>
<organism evidence="2 3">
    <name type="scientific">Ensete ventricosum</name>
    <name type="common">Abyssinian banana</name>
    <name type="synonym">Musa ensete</name>
    <dbReference type="NCBI Taxonomy" id="4639"/>
    <lineage>
        <taxon>Eukaryota</taxon>
        <taxon>Viridiplantae</taxon>
        <taxon>Streptophyta</taxon>
        <taxon>Embryophyta</taxon>
        <taxon>Tracheophyta</taxon>
        <taxon>Spermatophyta</taxon>
        <taxon>Magnoliopsida</taxon>
        <taxon>Liliopsida</taxon>
        <taxon>Zingiberales</taxon>
        <taxon>Musaceae</taxon>
        <taxon>Ensete</taxon>
    </lineage>
</organism>